<name>A0A9N8X078_9BURK</name>
<dbReference type="Proteomes" id="UP000789704">
    <property type="component" value="Unassembled WGS sequence"/>
</dbReference>
<evidence type="ECO:0000256" key="1">
    <source>
        <dbReference type="SAM" id="SignalP"/>
    </source>
</evidence>
<evidence type="ECO:0000313" key="2">
    <source>
        <dbReference type="EMBL" id="CAG4887044.1"/>
    </source>
</evidence>
<feature type="signal peptide" evidence="1">
    <location>
        <begin position="1"/>
        <end position="19"/>
    </location>
</feature>
<keyword evidence="3" id="KW-1185">Reference proteome</keyword>
<dbReference type="EMBL" id="CAJQZC010000001">
    <property type="protein sequence ID" value="CAG4887044.1"/>
    <property type="molecule type" value="Genomic_DNA"/>
</dbReference>
<dbReference type="RefSeq" id="WP_228874399.1">
    <property type="nucleotide sequence ID" value="NZ_CAJQYZ010000001.1"/>
</dbReference>
<gene>
    <name evidence="2" type="ORF">LMG31841_00323</name>
</gene>
<proteinExistence type="predicted"/>
<evidence type="ECO:0000313" key="3">
    <source>
        <dbReference type="Proteomes" id="UP000789704"/>
    </source>
</evidence>
<evidence type="ECO:0008006" key="4">
    <source>
        <dbReference type="Google" id="ProtNLM"/>
    </source>
</evidence>
<accession>A0A9N8X078</accession>
<organism evidence="2 3">
    <name type="scientific">Paraburkholderia saeva</name>
    <dbReference type="NCBI Taxonomy" id="2777537"/>
    <lineage>
        <taxon>Bacteria</taxon>
        <taxon>Pseudomonadati</taxon>
        <taxon>Pseudomonadota</taxon>
        <taxon>Betaproteobacteria</taxon>
        <taxon>Burkholderiales</taxon>
        <taxon>Burkholderiaceae</taxon>
        <taxon>Paraburkholderia</taxon>
    </lineage>
</organism>
<reference evidence="2" key="1">
    <citation type="submission" date="2021-04" db="EMBL/GenBank/DDBJ databases">
        <authorList>
            <person name="Vanwijnsberghe S."/>
        </authorList>
    </citation>
    <scope>NUCLEOTIDE SEQUENCE</scope>
    <source>
        <strain evidence="2">LMG 31841</strain>
    </source>
</reference>
<sequence>MKLSTAFAATLLTASSAFSAPPAQPPHNPYLADSNYSIGHANSAQTDSTVDAGPVGPTRQLGDDEMRYQDLGMFNLAYLISGPDKNGKRVVWTSGSQFLAKLDYDTFDLVATLRLPGNDHADALTHEQFIKALDSKSSFDQKWAIARKSGYPSLSSVYTLLDKDNEYVAAGKGFVRIYGDATPGDHLSGIVVKAQWNQPANVTGESIGMNMTFDGHIVLATADGYVVVLSRDFSDVQIIRLPGAEEEIPKQPKGVAWIRNSFAVDEKGGIYIASQQHLHKVVWTGSRLSTSEQDGAWNEPFRNSLGRGTGSTPTLVGFGSDPDKLVVITDGDKLMNVTAYWRDEIPADWKQLPDAPSRRIAGLRPANFGNPKLAAAQSEQSVVSTGYGMLVVNNEPRNVPAPIQADRLSKNMFIGYLAYLKEYLPHGVQKFEWDPKTRTLNPAWVNNDVSDINGVPFVSTGSGLVYMSGARNDQWTLEGIDWATGQSKFHYVLGGARFNSFYSQPVIDGNGRVMLSGLYGPLRIQPKQ</sequence>
<feature type="chain" id="PRO_5040512420" description="WD40 repeat domain-containing protein" evidence="1">
    <location>
        <begin position="20"/>
        <end position="528"/>
    </location>
</feature>
<keyword evidence="1" id="KW-0732">Signal</keyword>
<protein>
    <recommendedName>
        <fullName evidence="4">WD40 repeat domain-containing protein</fullName>
    </recommendedName>
</protein>
<dbReference type="AlphaFoldDB" id="A0A9N8X078"/>
<comment type="caution">
    <text evidence="2">The sequence shown here is derived from an EMBL/GenBank/DDBJ whole genome shotgun (WGS) entry which is preliminary data.</text>
</comment>